<name>A0ABU7WSY8_9ACTN</name>
<organism evidence="2 3">
    <name type="scientific">Streptomyces chrestomyceticus</name>
    <dbReference type="NCBI Taxonomy" id="68185"/>
    <lineage>
        <taxon>Bacteria</taxon>
        <taxon>Bacillati</taxon>
        <taxon>Actinomycetota</taxon>
        <taxon>Actinomycetes</taxon>
        <taxon>Kitasatosporales</taxon>
        <taxon>Streptomycetaceae</taxon>
        <taxon>Streptomyces</taxon>
    </lineage>
</organism>
<dbReference type="InterPro" id="IPR027417">
    <property type="entry name" value="P-loop_NTPase"/>
</dbReference>
<feature type="region of interest" description="Disordered" evidence="1">
    <location>
        <begin position="1"/>
        <end position="26"/>
    </location>
</feature>
<keyword evidence="3" id="KW-1185">Reference proteome</keyword>
<dbReference type="EMBL" id="JAVFKM010000006">
    <property type="protein sequence ID" value="MEF3114612.1"/>
    <property type="molecule type" value="Genomic_DNA"/>
</dbReference>
<gene>
    <name evidence="2" type="ORF">RB636_15685</name>
</gene>
<proteinExistence type="predicted"/>
<accession>A0ABU7WSY8</accession>
<evidence type="ECO:0000313" key="2">
    <source>
        <dbReference type="EMBL" id="MEF3114612.1"/>
    </source>
</evidence>
<dbReference type="SUPFAM" id="SSF52540">
    <property type="entry name" value="P-loop containing nucleoside triphosphate hydrolases"/>
    <property type="match status" value="1"/>
</dbReference>
<evidence type="ECO:0000313" key="3">
    <source>
        <dbReference type="Proteomes" id="UP001348265"/>
    </source>
</evidence>
<dbReference type="PANTHER" id="PTHR47691">
    <property type="entry name" value="REGULATOR-RELATED"/>
    <property type="match status" value="1"/>
</dbReference>
<dbReference type="RefSeq" id="WP_331787010.1">
    <property type="nucleotide sequence ID" value="NZ_JAVFKM010000006.1"/>
</dbReference>
<dbReference type="PRINTS" id="PR00364">
    <property type="entry name" value="DISEASERSIST"/>
</dbReference>
<protein>
    <submittedName>
        <fullName evidence="2">NB-ARC domain-containing protein</fullName>
    </submittedName>
</protein>
<dbReference type="Gene3D" id="3.40.50.300">
    <property type="entry name" value="P-loop containing nucleotide triphosphate hydrolases"/>
    <property type="match status" value="1"/>
</dbReference>
<comment type="caution">
    <text evidence="2">The sequence shown here is derived from an EMBL/GenBank/DDBJ whole genome shotgun (WGS) entry which is preliminary data.</text>
</comment>
<evidence type="ECO:0000256" key="1">
    <source>
        <dbReference type="SAM" id="MobiDB-lite"/>
    </source>
</evidence>
<feature type="compositionally biased region" description="Pro residues" evidence="1">
    <location>
        <begin position="9"/>
        <end position="18"/>
    </location>
</feature>
<sequence length="364" mass="38934">MPMSRHPRPAGPPGPYGLPGPSGLSGRDTAADALETLLRSARLVTVTGPGGVGKSALAAEVAHRMAGGRWDAVGFGDLAELDDPGLVPHHLARALRLDGDHGRTQLAGLVRAVGTRPVLLVVDTCERLAGPCAEIFARLVTACSGLHVLATSRRSAPHAPDGTFPLRPLPLGAATALFRTRAREYGAEDIGSETAREICRLLDGLPLAVHTAAAQLARRTAADLLSCLSRPEYVLDLPVPLPGRPERQRTLRGSLRWSLQLCTPLERLLWARCSVFPSAFTASDADVVCGDERLPPESLAVAFAGLERQSLILREAVSPSTRAAPDAPFHMPRGTRAYGRQWLVELGEERESLRRCLAWSLSRA</sequence>
<reference evidence="2 3" key="1">
    <citation type="submission" date="2023-08" db="EMBL/GenBank/DDBJ databases">
        <authorList>
            <person name="Sharma P."/>
            <person name="Verma V."/>
            <person name="Mohan M.K."/>
            <person name="Dubey A.K."/>
        </authorList>
    </citation>
    <scope>NUCLEOTIDE SEQUENCE [LARGE SCALE GENOMIC DNA]</scope>
    <source>
        <strain evidence="2 3">ADP4</strain>
    </source>
</reference>
<dbReference type="PANTHER" id="PTHR47691:SF3">
    <property type="entry name" value="HTH-TYPE TRANSCRIPTIONAL REGULATOR RV0890C-RELATED"/>
    <property type="match status" value="1"/>
</dbReference>
<dbReference type="Proteomes" id="UP001348265">
    <property type="component" value="Unassembled WGS sequence"/>
</dbReference>